<accession>A0A0C1Z3V7</accession>
<evidence type="ECO:0000256" key="2">
    <source>
        <dbReference type="SAM" id="SignalP"/>
    </source>
</evidence>
<evidence type="ECO:0000256" key="1">
    <source>
        <dbReference type="SAM" id="MobiDB-lite"/>
    </source>
</evidence>
<gene>
    <name evidence="3" type="ORF">DB30_01555</name>
</gene>
<feature type="chain" id="PRO_5002143684" description="Endo-1,4-beta-xylanase A" evidence="2">
    <location>
        <begin position="26"/>
        <end position="268"/>
    </location>
</feature>
<comment type="caution">
    <text evidence="3">The sequence shown here is derived from an EMBL/GenBank/DDBJ whole genome shotgun (WGS) entry which is preliminary data.</text>
</comment>
<dbReference type="EMBL" id="JMCC02000135">
    <property type="protein sequence ID" value="KIG12364.1"/>
    <property type="molecule type" value="Genomic_DNA"/>
</dbReference>
<organism evidence="3 4">
    <name type="scientific">Enhygromyxa salina</name>
    <dbReference type="NCBI Taxonomy" id="215803"/>
    <lineage>
        <taxon>Bacteria</taxon>
        <taxon>Pseudomonadati</taxon>
        <taxon>Myxococcota</taxon>
        <taxon>Polyangia</taxon>
        <taxon>Nannocystales</taxon>
        <taxon>Nannocystaceae</taxon>
        <taxon>Enhygromyxa</taxon>
    </lineage>
</organism>
<dbReference type="AlphaFoldDB" id="A0A0C1Z3V7"/>
<feature type="signal peptide" evidence="2">
    <location>
        <begin position="1"/>
        <end position="25"/>
    </location>
</feature>
<feature type="compositionally biased region" description="Acidic residues" evidence="1">
    <location>
        <begin position="61"/>
        <end position="80"/>
    </location>
</feature>
<evidence type="ECO:0000313" key="4">
    <source>
        <dbReference type="Proteomes" id="UP000031599"/>
    </source>
</evidence>
<name>A0A0C1Z3V7_9BACT</name>
<protein>
    <recommendedName>
        <fullName evidence="5">Endo-1,4-beta-xylanase A</fullName>
    </recommendedName>
</protein>
<dbReference type="Proteomes" id="UP000031599">
    <property type="component" value="Unassembled WGS sequence"/>
</dbReference>
<dbReference type="RefSeq" id="WP_205633142.1">
    <property type="nucleotide sequence ID" value="NZ_JMCC02000135.1"/>
</dbReference>
<proteinExistence type="predicted"/>
<evidence type="ECO:0008006" key="5">
    <source>
        <dbReference type="Google" id="ProtNLM"/>
    </source>
</evidence>
<keyword evidence="2" id="KW-0732">Signal</keyword>
<feature type="region of interest" description="Disordered" evidence="1">
    <location>
        <begin position="26"/>
        <end position="86"/>
    </location>
</feature>
<feature type="compositionally biased region" description="Acidic residues" evidence="1">
    <location>
        <begin position="43"/>
        <end position="53"/>
    </location>
</feature>
<reference evidence="3 4" key="1">
    <citation type="submission" date="2014-12" db="EMBL/GenBank/DDBJ databases">
        <title>Genome assembly of Enhygromyxa salina DSM 15201.</title>
        <authorList>
            <person name="Sharma G."/>
            <person name="Subramanian S."/>
        </authorList>
    </citation>
    <scope>NUCLEOTIDE SEQUENCE [LARGE SCALE GENOMIC DNA]</scope>
    <source>
        <strain evidence="3 4">DSM 15201</strain>
    </source>
</reference>
<dbReference type="PROSITE" id="PS51257">
    <property type="entry name" value="PROKAR_LIPOPROTEIN"/>
    <property type="match status" value="1"/>
</dbReference>
<sequence>MPAHRPSLVCVAVFGLALAACVDRAGSDELGSDDTGDTSSGDGDGEGDGDTDTDTDRGDGDGDTGDGDGDGDADTEETDTGEPLPEGFCDESCAVLSPDGCLTPDACLTYCEEDSLGWDPVVGEAFAACAATNPLCFQSVEGCMLAALHPEGSPIGLRVDGAGFDAQEGRAIRVWADVGAQSQLGGEALVANGGFSVEWVEFFPIFDVVLGPLVMAYIDVDDDGSCDGDVDVTVSVHSEWNGDFLDPVFEVSLVAPLDPAAFVCDFVP</sequence>
<evidence type="ECO:0000313" key="3">
    <source>
        <dbReference type="EMBL" id="KIG12364.1"/>
    </source>
</evidence>